<protein>
    <recommendedName>
        <fullName evidence="4">Glucosamine-6-phosphate deaminase</fullName>
        <ecNumber evidence="4">3.5.99.6</ecNumber>
    </recommendedName>
    <alternativeName>
        <fullName evidence="4">GlcN6P deaminase</fullName>
        <shortName evidence="4">GNPDA</shortName>
    </alternativeName>
    <alternativeName>
        <fullName evidence="4">Glucosamine-6-phosphate isomerase</fullName>
    </alternativeName>
</protein>
<evidence type="ECO:0000256" key="3">
    <source>
        <dbReference type="ARBA" id="ARBA00023277"/>
    </source>
</evidence>
<dbReference type="GO" id="GO:0019262">
    <property type="term" value="P:N-acetylneuraminate catabolic process"/>
    <property type="evidence" value="ECO:0007669"/>
    <property type="project" value="UniProtKB-UniRule"/>
</dbReference>
<keyword evidence="2 4" id="KW-0378">Hydrolase</keyword>
<dbReference type="InterPro" id="IPR018321">
    <property type="entry name" value="Glucosamine6P_isomerase_CS"/>
</dbReference>
<dbReference type="RefSeq" id="WP_034942369.1">
    <property type="nucleotide sequence ID" value="NZ_CP024965.1"/>
</dbReference>
<dbReference type="Gene3D" id="3.40.50.1360">
    <property type="match status" value="1"/>
</dbReference>
<dbReference type="GO" id="GO:0004342">
    <property type="term" value="F:glucosamine-6-phosphate deaminase activity"/>
    <property type="evidence" value="ECO:0007669"/>
    <property type="project" value="UniProtKB-UniRule"/>
</dbReference>
<evidence type="ECO:0000256" key="4">
    <source>
        <dbReference type="HAMAP-Rule" id="MF_01241"/>
    </source>
</evidence>
<evidence type="ECO:0000313" key="6">
    <source>
        <dbReference type="EMBL" id="ATZ18958.1"/>
    </source>
</evidence>
<evidence type="ECO:0000256" key="1">
    <source>
        <dbReference type="ARBA" id="ARBA00000644"/>
    </source>
</evidence>
<dbReference type="UniPathway" id="UPA00629">
    <property type="reaction ID" value="UER00684"/>
</dbReference>
<feature type="domain" description="Glucosamine/galactosamine-6-phosphate isomerase" evidence="5">
    <location>
        <begin position="17"/>
        <end position="223"/>
    </location>
</feature>
<name>A0A2K8P0J9_9MOLU</name>
<keyword evidence="3 4" id="KW-0119">Carbohydrate metabolism</keyword>
<dbReference type="GO" id="GO:0005975">
    <property type="term" value="P:carbohydrate metabolic process"/>
    <property type="evidence" value="ECO:0007669"/>
    <property type="project" value="InterPro"/>
</dbReference>
<dbReference type="Proteomes" id="UP000232230">
    <property type="component" value="Chromosome"/>
</dbReference>
<dbReference type="SUPFAM" id="SSF100950">
    <property type="entry name" value="NagB/RpiA/CoA transferase-like"/>
    <property type="match status" value="1"/>
</dbReference>
<evidence type="ECO:0000256" key="2">
    <source>
        <dbReference type="ARBA" id="ARBA00022801"/>
    </source>
</evidence>
<feature type="active site" description="For ring-opening step" evidence="4">
    <location>
        <position position="140"/>
    </location>
</feature>
<keyword evidence="7" id="KW-1185">Reference proteome</keyword>
<reference evidence="6 7" key="1">
    <citation type="submission" date="2017-11" db="EMBL/GenBank/DDBJ databases">
        <title>Genome sequence of Entomoplasma somnilux PYAN-1 (ATCC 49194).</title>
        <authorList>
            <person name="Lo W.-S."/>
            <person name="Gasparich G.E."/>
            <person name="Kuo C.-H."/>
        </authorList>
    </citation>
    <scope>NUCLEOTIDE SEQUENCE [LARGE SCALE GENOMIC DNA]</scope>
    <source>
        <strain evidence="6 7">PYAN-1</strain>
    </source>
</reference>
<dbReference type="PANTHER" id="PTHR11280:SF5">
    <property type="entry name" value="GLUCOSAMINE-6-PHOSPHATE ISOMERASE"/>
    <property type="match status" value="1"/>
</dbReference>
<feature type="active site" description="Proton acceptor; for enolization step" evidence="4">
    <location>
        <position position="67"/>
    </location>
</feature>
<feature type="active site" description="Proton acceptor; for ring-opening step" evidence="4">
    <location>
        <position position="135"/>
    </location>
</feature>
<comment type="caution">
    <text evidence="4">Lacks conserved residue(s) required for the propagation of feature annotation.</text>
</comment>
<evidence type="ECO:0000259" key="5">
    <source>
        <dbReference type="Pfam" id="PF01182"/>
    </source>
</evidence>
<dbReference type="EMBL" id="CP024965">
    <property type="protein sequence ID" value="ATZ18958.1"/>
    <property type="molecule type" value="Genomic_DNA"/>
</dbReference>
<dbReference type="AlphaFoldDB" id="A0A2K8P0J9"/>
<comment type="pathway">
    <text evidence="4">Amino-sugar metabolism; N-acetylneuraminate degradation; D-fructose 6-phosphate from N-acetylneuraminate: step 5/5.</text>
</comment>
<dbReference type="KEGG" id="esx:ESOMN_v1c05760"/>
<proteinExistence type="inferred from homology"/>
<dbReference type="NCBIfam" id="TIGR00502">
    <property type="entry name" value="nagB"/>
    <property type="match status" value="1"/>
</dbReference>
<dbReference type="GO" id="GO:0042802">
    <property type="term" value="F:identical protein binding"/>
    <property type="evidence" value="ECO:0007669"/>
    <property type="project" value="TreeGrafter"/>
</dbReference>
<accession>A0A2K8P0J9</accession>
<dbReference type="GO" id="GO:0005737">
    <property type="term" value="C:cytoplasm"/>
    <property type="evidence" value="ECO:0007669"/>
    <property type="project" value="TreeGrafter"/>
</dbReference>
<evidence type="ECO:0000313" key="7">
    <source>
        <dbReference type="Proteomes" id="UP000232230"/>
    </source>
</evidence>
<comment type="catalytic activity">
    <reaction evidence="1 4">
        <text>alpha-D-glucosamine 6-phosphate + H2O = beta-D-fructose 6-phosphate + NH4(+)</text>
        <dbReference type="Rhea" id="RHEA:12172"/>
        <dbReference type="ChEBI" id="CHEBI:15377"/>
        <dbReference type="ChEBI" id="CHEBI:28938"/>
        <dbReference type="ChEBI" id="CHEBI:57634"/>
        <dbReference type="ChEBI" id="CHEBI:75989"/>
        <dbReference type="EC" id="3.5.99.6"/>
    </reaction>
</comment>
<dbReference type="EC" id="3.5.99.6" evidence="4"/>
<dbReference type="PANTHER" id="PTHR11280">
    <property type="entry name" value="GLUCOSAMINE-6-PHOSPHATE ISOMERASE"/>
    <property type="match status" value="1"/>
</dbReference>
<comment type="function">
    <text evidence="4">Catalyzes the reversible isomerization-deamination of glucosamine 6-phosphate (GlcN6P) to form fructose 6-phosphate (Fru6P) and ammonium ion.</text>
</comment>
<sequence length="239" mass="26277">MNIIKVKNDAEVGIEAAKIIINKVNTQHNITLGLATGSTPLSTYKNLIKNYQDKKVSFSDVKTFNLDEYKGLDGNHDQSYRYFMDHNFFNHIDIKKENTKVPSGIDTLHPEKYDELIAQNGGIDLQLLGIGINGHIGFNEPGASFDSLTSVVDLTPLTIEANARFFASKNDVPTQAVSMGLKTIMQAKSILLLAIGENKAEAVSHLVNGQISQEWPCTILQNHPNVTIIIDEAAASKLK</sequence>
<feature type="active site" description="For ring-opening step" evidence="4">
    <location>
        <position position="133"/>
    </location>
</feature>
<dbReference type="InterPro" id="IPR004547">
    <property type="entry name" value="Glucosamine6P_isomerase"/>
</dbReference>
<comment type="similarity">
    <text evidence="4">Belongs to the glucosamine/galactosamine-6-phosphate isomerase family. NagB subfamily.</text>
</comment>
<dbReference type="CDD" id="cd01399">
    <property type="entry name" value="GlcN6P_deaminase"/>
    <property type="match status" value="1"/>
</dbReference>
<dbReference type="GO" id="GO:0006046">
    <property type="term" value="P:N-acetylglucosamine catabolic process"/>
    <property type="evidence" value="ECO:0007669"/>
    <property type="project" value="UniProtKB-UniRule"/>
</dbReference>
<dbReference type="PROSITE" id="PS01161">
    <property type="entry name" value="GLC_GALNAC_ISOMERASE"/>
    <property type="match status" value="1"/>
</dbReference>
<dbReference type="HAMAP" id="MF_01241">
    <property type="entry name" value="GlcN6P_deamin"/>
    <property type="match status" value="1"/>
</dbReference>
<dbReference type="InterPro" id="IPR006148">
    <property type="entry name" value="Glc/Gal-6P_isomerase"/>
</dbReference>
<organism evidence="6 7">
    <name type="scientific">Williamsoniiplasma somnilux</name>
    <dbReference type="NCBI Taxonomy" id="215578"/>
    <lineage>
        <taxon>Bacteria</taxon>
        <taxon>Bacillati</taxon>
        <taxon>Mycoplasmatota</taxon>
        <taxon>Mollicutes</taxon>
        <taxon>Entomoplasmatales</taxon>
        <taxon>Williamsoniiplasma</taxon>
    </lineage>
</organism>
<gene>
    <name evidence="4 6" type="primary">nagB</name>
    <name evidence="6" type="ORF">ESOMN_v1c05760</name>
</gene>
<dbReference type="Pfam" id="PF01182">
    <property type="entry name" value="Glucosamine_iso"/>
    <property type="match status" value="1"/>
</dbReference>
<dbReference type="FunFam" id="3.40.50.1360:FF:000003">
    <property type="entry name" value="Glucosamine-6-phosphate deaminase"/>
    <property type="match status" value="1"/>
</dbReference>
<dbReference type="InterPro" id="IPR037171">
    <property type="entry name" value="NagB/RpiA_transferase-like"/>
</dbReference>
<dbReference type="GO" id="GO:0006043">
    <property type="term" value="P:glucosamine catabolic process"/>
    <property type="evidence" value="ECO:0007669"/>
    <property type="project" value="TreeGrafter"/>
</dbReference>